<evidence type="ECO:0000313" key="2">
    <source>
        <dbReference type="Proteomes" id="UP000075886"/>
    </source>
</evidence>
<dbReference type="Proteomes" id="UP000075886">
    <property type="component" value="Unassembled WGS sequence"/>
</dbReference>
<dbReference type="AlphaFoldDB" id="A0A182QWV2"/>
<sequence>MKRNSDAGVRSGLRVDANMLRQAVHFGELLPALLAPVPYPQRVCVFVPFQRIPGGVDGTTVTTLEAGLRSSFVRSVDRRLLMRREEPHVRLQITHRPESNRTVATLMLPLLHIVQCEMFINSAHRTDRQASIGRAGGAAIRHQIGRVTTLQMLIQFPAGLEQRTTDVTLGRPGNSPHSIASVMLSIFTEHEHEPMLPYVSASRMVLRSLAIGHFDAAPLGAEGSGIVGFSRVKINSPWPCGIGRGKSNQNEVGSARGLAKIRHHRAGGRLQ</sequence>
<accession>A0A182QWV2</accession>
<organism evidence="1 2">
    <name type="scientific">Anopheles farauti</name>
    <dbReference type="NCBI Taxonomy" id="69004"/>
    <lineage>
        <taxon>Eukaryota</taxon>
        <taxon>Metazoa</taxon>
        <taxon>Ecdysozoa</taxon>
        <taxon>Arthropoda</taxon>
        <taxon>Hexapoda</taxon>
        <taxon>Insecta</taxon>
        <taxon>Pterygota</taxon>
        <taxon>Neoptera</taxon>
        <taxon>Endopterygota</taxon>
        <taxon>Diptera</taxon>
        <taxon>Nematocera</taxon>
        <taxon>Culicoidea</taxon>
        <taxon>Culicidae</taxon>
        <taxon>Anophelinae</taxon>
        <taxon>Anopheles</taxon>
    </lineage>
</organism>
<keyword evidence="2" id="KW-1185">Reference proteome</keyword>
<protein>
    <submittedName>
        <fullName evidence="1">Uncharacterized protein</fullName>
    </submittedName>
</protein>
<reference evidence="2" key="1">
    <citation type="submission" date="2014-01" db="EMBL/GenBank/DDBJ databases">
        <title>The Genome Sequence of Anopheles farauti FAR1 (V2).</title>
        <authorList>
            <consortium name="The Broad Institute Genomics Platform"/>
            <person name="Neafsey D.E."/>
            <person name="Besansky N."/>
            <person name="Howell P."/>
            <person name="Walton C."/>
            <person name="Young S.K."/>
            <person name="Zeng Q."/>
            <person name="Gargeya S."/>
            <person name="Fitzgerald M."/>
            <person name="Haas B."/>
            <person name="Abouelleil A."/>
            <person name="Allen A.W."/>
            <person name="Alvarado L."/>
            <person name="Arachchi H.M."/>
            <person name="Berlin A.M."/>
            <person name="Chapman S.B."/>
            <person name="Gainer-Dewar J."/>
            <person name="Goldberg J."/>
            <person name="Griggs A."/>
            <person name="Gujja S."/>
            <person name="Hansen M."/>
            <person name="Howarth C."/>
            <person name="Imamovic A."/>
            <person name="Ireland A."/>
            <person name="Larimer J."/>
            <person name="McCowan C."/>
            <person name="Murphy C."/>
            <person name="Pearson M."/>
            <person name="Poon T.W."/>
            <person name="Priest M."/>
            <person name="Roberts A."/>
            <person name="Saif S."/>
            <person name="Shea T."/>
            <person name="Sisk P."/>
            <person name="Sykes S."/>
            <person name="Wortman J."/>
            <person name="Nusbaum C."/>
            <person name="Birren B."/>
        </authorList>
    </citation>
    <scope>NUCLEOTIDE SEQUENCE [LARGE SCALE GENOMIC DNA]</scope>
    <source>
        <strain evidence="2">FAR1</strain>
    </source>
</reference>
<reference evidence="1" key="2">
    <citation type="submission" date="2020-05" db="UniProtKB">
        <authorList>
            <consortium name="EnsemblMetazoa"/>
        </authorList>
    </citation>
    <scope>IDENTIFICATION</scope>
    <source>
        <strain evidence="1">FAR1</strain>
    </source>
</reference>
<proteinExistence type="predicted"/>
<dbReference type="EnsemblMetazoa" id="AFAF018479-RA">
    <property type="protein sequence ID" value="AFAF018479-PA"/>
    <property type="gene ID" value="AFAF018479"/>
</dbReference>
<name>A0A182QWV2_9DIPT</name>
<dbReference type="EMBL" id="AXCN02000286">
    <property type="status" value="NOT_ANNOTATED_CDS"/>
    <property type="molecule type" value="Genomic_DNA"/>
</dbReference>
<dbReference type="VEuPathDB" id="VectorBase:AFAF018479"/>
<evidence type="ECO:0000313" key="1">
    <source>
        <dbReference type="EnsemblMetazoa" id="AFAF018479-PA"/>
    </source>
</evidence>